<evidence type="ECO:0000313" key="3">
    <source>
        <dbReference type="Proteomes" id="UP000253594"/>
    </source>
</evidence>
<dbReference type="Proteomes" id="UP000253594">
    <property type="component" value="Unassembled WGS sequence"/>
</dbReference>
<feature type="non-terminal residue" evidence="2">
    <location>
        <position position="1"/>
    </location>
</feature>
<dbReference type="EMBL" id="QORE01000965">
    <property type="protein sequence ID" value="RCI72408.1"/>
    <property type="molecule type" value="Genomic_DNA"/>
</dbReference>
<evidence type="ECO:0000256" key="1">
    <source>
        <dbReference type="SAM" id="MobiDB-lite"/>
    </source>
</evidence>
<feature type="compositionally biased region" description="Basic residues" evidence="1">
    <location>
        <begin position="43"/>
        <end position="52"/>
    </location>
</feature>
<evidence type="ECO:0000313" key="2">
    <source>
        <dbReference type="EMBL" id="RCI72408.1"/>
    </source>
</evidence>
<accession>A0A367M4U2</accession>
<name>A0A367M4U2_PSEAI</name>
<reference evidence="2 3" key="1">
    <citation type="submission" date="2018-07" db="EMBL/GenBank/DDBJ databases">
        <title>Mechanisms of high-level aminoglycoside resistance among Gram-negative pathogens in Brazil.</title>
        <authorList>
            <person name="Ballaben A.S."/>
            <person name="Darini A.L.C."/>
            <person name="Doi Y."/>
        </authorList>
    </citation>
    <scope>NUCLEOTIDE SEQUENCE [LARGE SCALE GENOMIC DNA]</scope>
    <source>
        <strain evidence="2 3">B2-305</strain>
    </source>
</reference>
<comment type="caution">
    <text evidence="2">The sequence shown here is derived from an EMBL/GenBank/DDBJ whole genome shotgun (WGS) entry which is preliminary data.</text>
</comment>
<feature type="region of interest" description="Disordered" evidence="1">
    <location>
        <begin position="1"/>
        <end position="72"/>
    </location>
</feature>
<organism evidence="2 3">
    <name type="scientific">Pseudomonas aeruginosa</name>
    <dbReference type="NCBI Taxonomy" id="287"/>
    <lineage>
        <taxon>Bacteria</taxon>
        <taxon>Pseudomonadati</taxon>
        <taxon>Pseudomonadota</taxon>
        <taxon>Gammaproteobacteria</taxon>
        <taxon>Pseudomonadales</taxon>
        <taxon>Pseudomonadaceae</taxon>
        <taxon>Pseudomonas</taxon>
    </lineage>
</organism>
<proteinExistence type="predicted"/>
<sequence>LLAEARVGGKDKGGKKGKVVPAGKSAKGKAKDGKPAAAAKPGKPTKHRKGPSKPKADNAPAATGARKRKAKS</sequence>
<gene>
    <name evidence="2" type="ORF">DT376_23935</name>
</gene>
<dbReference type="AlphaFoldDB" id="A0A367M4U2"/>
<protein>
    <submittedName>
        <fullName evidence="2">Uncharacterized protein</fullName>
    </submittedName>
</protein>